<dbReference type="HOGENOM" id="CLU_1138697_0_0_1"/>
<name>K1VBL5_TRIAC</name>
<dbReference type="PANTHER" id="PTHR22761:SF5">
    <property type="entry name" value="CHARGED MULTIVESICULAR BODY PROTEIN 6"/>
    <property type="match status" value="1"/>
</dbReference>
<keyword evidence="4" id="KW-0967">Endosome</keyword>
<dbReference type="OrthoDB" id="441172at2759"/>
<dbReference type="FunCoup" id="K1VBL5">
    <property type="interactions" value="254"/>
</dbReference>
<keyword evidence="3" id="KW-0813">Transport</keyword>
<evidence type="ECO:0000313" key="8">
    <source>
        <dbReference type="EMBL" id="EKC98165.1"/>
    </source>
</evidence>
<dbReference type="EMBL" id="AMBO01000395">
    <property type="protein sequence ID" value="EKC98165.1"/>
    <property type="molecule type" value="Genomic_DNA"/>
</dbReference>
<dbReference type="InParanoid" id="K1VBL5"/>
<dbReference type="Proteomes" id="UP000006757">
    <property type="component" value="Unassembled WGS sequence"/>
</dbReference>
<dbReference type="OMA" id="HSSKWAW"/>
<dbReference type="GO" id="GO:0015031">
    <property type="term" value="P:protein transport"/>
    <property type="evidence" value="ECO:0007669"/>
    <property type="project" value="UniProtKB-KW"/>
</dbReference>
<dbReference type="GO" id="GO:0005771">
    <property type="term" value="C:multivesicular body"/>
    <property type="evidence" value="ECO:0007669"/>
    <property type="project" value="TreeGrafter"/>
</dbReference>
<dbReference type="AlphaFoldDB" id="K1VBL5"/>
<gene>
    <name evidence="8" type="ORF">A1Q2_07497</name>
</gene>
<evidence type="ECO:0000256" key="4">
    <source>
        <dbReference type="ARBA" id="ARBA00022753"/>
    </source>
</evidence>
<dbReference type="STRING" id="1220162.K1VBL5"/>
<accession>K1VBL5</accession>
<dbReference type="Pfam" id="PF03357">
    <property type="entry name" value="Snf7"/>
    <property type="match status" value="1"/>
</dbReference>
<evidence type="ECO:0000256" key="6">
    <source>
        <dbReference type="ARBA" id="ARBA00023136"/>
    </source>
</evidence>
<keyword evidence="6" id="KW-0472">Membrane</keyword>
<evidence type="ECO:0000256" key="3">
    <source>
        <dbReference type="ARBA" id="ARBA00022448"/>
    </source>
</evidence>
<dbReference type="InterPro" id="IPR005024">
    <property type="entry name" value="Snf7_fam"/>
</dbReference>
<dbReference type="GO" id="GO:0032511">
    <property type="term" value="P:late endosome to vacuole transport via multivesicular body sorting pathway"/>
    <property type="evidence" value="ECO:0007669"/>
    <property type="project" value="TreeGrafter"/>
</dbReference>
<proteinExistence type="inferred from homology"/>
<evidence type="ECO:0000256" key="5">
    <source>
        <dbReference type="ARBA" id="ARBA00022927"/>
    </source>
</evidence>
<dbReference type="PANTHER" id="PTHR22761">
    <property type="entry name" value="CHARGED MULTIVESICULAR BODY PROTEIN"/>
    <property type="match status" value="1"/>
</dbReference>
<feature type="compositionally biased region" description="Basic and acidic residues" evidence="7">
    <location>
        <begin position="234"/>
        <end position="244"/>
    </location>
</feature>
<comment type="subcellular location">
    <subcellularLocation>
        <location evidence="1">Endosome membrane</location>
    </subcellularLocation>
</comment>
<dbReference type="eggNOG" id="KOG2910">
    <property type="taxonomic scope" value="Eukaryota"/>
</dbReference>
<dbReference type="GO" id="GO:0000815">
    <property type="term" value="C:ESCRT III complex"/>
    <property type="evidence" value="ECO:0007669"/>
    <property type="project" value="TreeGrafter"/>
</dbReference>
<dbReference type="GO" id="GO:0006900">
    <property type="term" value="P:vesicle budding from membrane"/>
    <property type="evidence" value="ECO:0007669"/>
    <property type="project" value="TreeGrafter"/>
</dbReference>
<comment type="caution">
    <text evidence="8">The sequence shown here is derived from an EMBL/GenBank/DDBJ whole genome shotgun (WGS) entry which is preliminary data.</text>
</comment>
<keyword evidence="5" id="KW-0653">Protein transport</keyword>
<keyword evidence="9" id="KW-1185">Reference proteome</keyword>
<evidence type="ECO:0000256" key="7">
    <source>
        <dbReference type="SAM" id="MobiDB-lite"/>
    </source>
</evidence>
<organism evidence="8 9">
    <name type="scientific">Trichosporon asahii var. asahii (strain CBS 8904)</name>
    <name type="common">Yeast</name>
    <dbReference type="NCBI Taxonomy" id="1220162"/>
    <lineage>
        <taxon>Eukaryota</taxon>
        <taxon>Fungi</taxon>
        <taxon>Dikarya</taxon>
        <taxon>Basidiomycota</taxon>
        <taxon>Agaricomycotina</taxon>
        <taxon>Tremellomycetes</taxon>
        <taxon>Trichosporonales</taxon>
        <taxon>Trichosporonaceae</taxon>
        <taxon>Trichosporon</taxon>
    </lineage>
</organism>
<comment type="similarity">
    <text evidence="2">Belongs to the SNF7 family.</text>
</comment>
<reference evidence="8 9" key="1">
    <citation type="journal article" date="2012" name="Eukaryot. Cell">
        <title>Genome sequence of the Trichosporon asahii environmental strain CBS 8904.</title>
        <authorList>
            <person name="Yang R.Y."/>
            <person name="Li H.T."/>
            <person name="Zhu H."/>
            <person name="Zhou G.P."/>
            <person name="Wang M."/>
            <person name="Wang L."/>
        </authorList>
    </citation>
    <scope>NUCLEOTIDE SEQUENCE [LARGE SCALE GENOMIC DNA]</scope>
    <source>
        <strain evidence="8 9">CBS 8904</strain>
    </source>
</reference>
<evidence type="ECO:0000256" key="1">
    <source>
        <dbReference type="ARBA" id="ARBA00004608"/>
    </source>
</evidence>
<evidence type="ECO:0000313" key="9">
    <source>
        <dbReference type="Proteomes" id="UP000006757"/>
    </source>
</evidence>
<feature type="region of interest" description="Disordered" evidence="7">
    <location>
        <begin position="202"/>
        <end position="244"/>
    </location>
</feature>
<protein>
    <submittedName>
        <fullName evidence="8">Uncharacterized protein</fullName>
    </submittedName>
</protein>
<evidence type="ECO:0000256" key="2">
    <source>
        <dbReference type="ARBA" id="ARBA00006190"/>
    </source>
</evidence>
<sequence>MTDLQCSNLCQHHPPWAYGRPHSSKWAWPSPAPRSLLTTAPYLSEFDPGSEFDRPEPSNQSLAALGNQLTRQSEEPARQAETVSEAVVLDREQEIAKEALAKGDKTQLLSRTDEQLQTLQELVTTIEFTQIQATVVHGLEQGNSVLKQLQKEMSLERVEKLMDETRDGIEYQKEIDNELQSSMSAEDEEAVQRELEALQAEQMIPDVPETEPVHLPDAPVEEPAEPAQKAPAEAAKEERVALAA</sequence>